<evidence type="ECO:0000313" key="3">
    <source>
        <dbReference type="Proteomes" id="UP000249464"/>
    </source>
</evidence>
<dbReference type="Proteomes" id="UP000249464">
    <property type="component" value="Unassembled WGS sequence"/>
</dbReference>
<name>A0A2X0PLE5_9BASI</name>
<sequence length="49" mass="5073">MWASGSVNCGSPSRGSSQVKLATPVKRSTLDASLDDGSEPIIGLPENKK</sequence>
<gene>
    <name evidence="2" type="primary">BQ5605_C022g09556</name>
    <name evidence="2" type="ORF">BQ5605_C022G09556</name>
</gene>
<feature type="compositionally biased region" description="Polar residues" evidence="1">
    <location>
        <begin position="1"/>
        <end position="20"/>
    </location>
</feature>
<reference evidence="2 3" key="1">
    <citation type="submission" date="2016-11" db="EMBL/GenBank/DDBJ databases">
        <authorList>
            <person name="Jaros S."/>
            <person name="Januszkiewicz K."/>
            <person name="Wedrychowicz H."/>
        </authorList>
    </citation>
    <scope>NUCLEOTIDE SEQUENCE [LARGE SCALE GENOMIC DNA]</scope>
</reference>
<proteinExistence type="predicted"/>
<organism evidence="2 3">
    <name type="scientific">Microbotryum silenes-dioicae</name>
    <dbReference type="NCBI Taxonomy" id="796604"/>
    <lineage>
        <taxon>Eukaryota</taxon>
        <taxon>Fungi</taxon>
        <taxon>Dikarya</taxon>
        <taxon>Basidiomycota</taxon>
        <taxon>Pucciniomycotina</taxon>
        <taxon>Microbotryomycetes</taxon>
        <taxon>Microbotryales</taxon>
        <taxon>Microbotryaceae</taxon>
        <taxon>Microbotryum</taxon>
    </lineage>
</organism>
<evidence type="ECO:0000256" key="1">
    <source>
        <dbReference type="SAM" id="MobiDB-lite"/>
    </source>
</evidence>
<feature type="region of interest" description="Disordered" evidence="1">
    <location>
        <begin position="1"/>
        <end position="49"/>
    </location>
</feature>
<evidence type="ECO:0000313" key="2">
    <source>
        <dbReference type="EMBL" id="SGZ22888.1"/>
    </source>
</evidence>
<keyword evidence="3" id="KW-1185">Reference proteome</keyword>
<dbReference type="EMBL" id="FQNC01000084">
    <property type="protein sequence ID" value="SGZ22888.1"/>
    <property type="molecule type" value="Genomic_DNA"/>
</dbReference>
<protein>
    <submittedName>
        <fullName evidence="2">BQ5605_C022g09556 protein</fullName>
    </submittedName>
</protein>
<dbReference type="AlphaFoldDB" id="A0A2X0PLE5"/>
<accession>A0A2X0PLE5</accession>